<dbReference type="GO" id="GO:0005634">
    <property type="term" value="C:nucleus"/>
    <property type="evidence" value="ECO:0007669"/>
    <property type="project" value="TreeGrafter"/>
</dbReference>
<dbReference type="GO" id="GO:0003677">
    <property type="term" value="F:DNA binding"/>
    <property type="evidence" value="ECO:0007669"/>
    <property type="project" value="InterPro"/>
</dbReference>
<evidence type="ECO:0000313" key="4">
    <source>
        <dbReference type="EMBL" id="WWD22571.1"/>
    </source>
</evidence>
<dbReference type="CDD" id="cd12148">
    <property type="entry name" value="fungal_TF_MHR"/>
    <property type="match status" value="1"/>
</dbReference>
<dbReference type="GO" id="GO:0008270">
    <property type="term" value="F:zinc ion binding"/>
    <property type="evidence" value="ECO:0007669"/>
    <property type="project" value="InterPro"/>
</dbReference>
<feature type="domain" description="Xylanolytic transcriptional activator regulatory" evidence="3">
    <location>
        <begin position="272"/>
        <end position="345"/>
    </location>
</feature>
<dbReference type="InterPro" id="IPR007219">
    <property type="entry name" value="XnlR_reg_dom"/>
</dbReference>
<dbReference type="EMBL" id="CP144063">
    <property type="protein sequence ID" value="WWD22571.1"/>
    <property type="molecule type" value="Genomic_DNA"/>
</dbReference>
<sequence length="644" mass="71643">MRLLQATESEMEQRDAPSESVSTVEGAEPLGDSSRSWVTASASGSATPRASGEDKGYRSPRPILAIFNETESFEEQLDETEEWHDSLDLQTNDLEESHFLGSSAMQDLTLLMDTTQAQTTADSTNSPFRQVSKDPRTHVFFVKSPAFVYGKGMTGSATIFERVCSMLGTGWPEALMQKFIQVTLPAFPILNTMRLIAACNSQREAGPLPHALLCGIMGHSIEYEPAVKHLFKGIWKEVVAAEDEEYRQPRLQTLQLAIISLTTRPSQAHAVNAMSLARSVSIAHMIGLHLDCSDWRLPRWERSVRKRVWWALLIMDKWIAMIHGRPSLIQKINRSVPLPTLDDTDWGEFSSTQPEEDSLAEDSMASFIGHCEIALVIENMLDKFYSQEAQRRTSAATAEDLRQLSSELDALQARTPTRLRVNARMESATIVAPGILCFQLTFLGVRVLVARLYFTSHQEHGQITGAEAQSIDVALKLCEDFVAFMEVLRPERDYNSFWLPHCSFLISTCLGLLLRIAVRVHVQQNRQSDLRSAYIPKLESWPIRSLSLVNRLVTNLRQAGSVYAWELAETAMTRGDDLLRSCASVLPSLATLVGHETHQMAQAVPGNGFSNFGQLFGETPLFAGDWSWALNLGGDHGSFGGLNG</sequence>
<keyword evidence="5" id="KW-1185">Reference proteome</keyword>
<accession>A0AAJ8N186</accession>
<dbReference type="Pfam" id="PF04082">
    <property type="entry name" value="Fungal_trans"/>
    <property type="match status" value="1"/>
</dbReference>
<reference evidence="4" key="2">
    <citation type="submission" date="2024-01" db="EMBL/GenBank/DDBJ databases">
        <title>Comparative genomics of Cryptococcus and Kwoniella reveals pathogenesis evolution and contrasting modes of karyotype evolution via chromosome fusion or intercentromeric recombination.</title>
        <authorList>
            <person name="Coelho M.A."/>
            <person name="David-Palma M."/>
            <person name="Shea T."/>
            <person name="Bowers K."/>
            <person name="McGinley-Smith S."/>
            <person name="Mohammad A.W."/>
            <person name="Gnirke A."/>
            <person name="Yurkov A.M."/>
            <person name="Nowrousian M."/>
            <person name="Sun S."/>
            <person name="Cuomo C.A."/>
            <person name="Heitman J."/>
        </authorList>
    </citation>
    <scope>NUCLEOTIDE SEQUENCE</scope>
    <source>
        <strain evidence="4">CBS 12478</strain>
    </source>
</reference>
<dbReference type="RefSeq" id="XP_065824027.1">
    <property type="nucleotide sequence ID" value="XM_065967955.1"/>
</dbReference>
<feature type="region of interest" description="Disordered" evidence="2">
    <location>
        <begin position="1"/>
        <end position="59"/>
    </location>
</feature>
<dbReference type="GO" id="GO:0001080">
    <property type="term" value="P:nitrogen catabolite activation of transcription from RNA polymerase II promoter"/>
    <property type="evidence" value="ECO:0007669"/>
    <property type="project" value="TreeGrafter"/>
</dbReference>
<evidence type="ECO:0000256" key="1">
    <source>
        <dbReference type="ARBA" id="ARBA00023242"/>
    </source>
</evidence>
<keyword evidence="1" id="KW-0539">Nucleus</keyword>
<organism evidence="4 5">
    <name type="scientific">Kwoniella shandongensis</name>
    <dbReference type="NCBI Taxonomy" id="1734106"/>
    <lineage>
        <taxon>Eukaryota</taxon>
        <taxon>Fungi</taxon>
        <taxon>Dikarya</taxon>
        <taxon>Basidiomycota</taxon>
        <taxon>Agaricomycotina</taxon>
        <taxon>Tremellomycetes</taxon>
        <taxon>Tremellales</taxon>
        <taxon>Cryptococcaceae</taxon>
        <taxon>Kwoniella</taxon>
    </lineage>
</organism>
<evidence type="ECO:0000256" key="2">
    <source>
        <dbReference type="SAM" id="MobiDB-lite"/>
    </source>
</evidence>
<dbReference type="Proteomes" id="UP000322225">
    <property type="component" value="Chromosome 13"/>
</dbReference>
<dbReference type="SMART" id="SM00906">
    <property type="entry name" value="Fungal_trans"/>
    <property type="match status" value="1"/>
</dbReference>
<protein>
    <recommendedName>
        <fullName evidence="3">Xylanolytic transcriptional activator regulatory domain-containing protein</fullName>
    </recommendedName>
</protein>
<name>A0AAJ8N186_9TREE</name>
<evidence type="ECO:0000259" key="3">
    <source>
        <dbReference type="SMART" id="SM00906"/>
    </source>
</evidence>
<dbReference type="GO" id="GO:0006351">
    <property type="term" value="P:DNA-templated transcription"/>
    <property type="evidence" value="ECO:0007669"/>
    <property type="project" value="InterPro"/>
</dbReference>
<reference evidence="4" key="1">
    <citation type="submission" date="2017-08" db="EMBL/GenBank/DDBJ databases">
        <authorList>
            <person name="Cuomo C."/>
            <person name="Billmyre B."/>
            <person name="Heitman J."/>
        </authorList>
    </citation>
    <scope>NUCLEOTIDE SEQUENCE</scope>
    <source>
        <strain evidence="4">CBS 12478</strain>
    </source>
</reference>
<feature type="compositionally biased region" description="Polar residues" evidence="2">
    <location>
        <begin position="33"/>
        <end position="48"/>
    </location>
</feature>
<evidence type="ECO:0000313" key="5">
    <source>
        <dbReference type="Proteomes" id="UP000322225"/>
    </source>
</evidence>
<dbReference type="GeneID" id="43591764"/>
<dbReference type="KEGG" id="ksn:43591764"/>
<dbReference type="AlphaFoldDB" id="A0AAJ8N186"/>
<proteinExistence type="predicted"/>
<gene>
    <name evidence="4" type="ORF">CI109_107064</name>
</gene>
<dbReference type="PANTHER" id="PTHR31668:SF10">
    <property type="entry name" value="ZN(II)2CYS6 TRANSCRIPTION FACTOR (EUROFUNG)"/>
    <property type="match status" value="1"/>
</dbReference>
<dbReference type="InterPro" id="IPR050797">
    <property type="entry name" value="Carb_Metab_Trans_Reg"/>
</dbReference>
<dbReference type="PANTHER" id="PTHR31668">
    <property type="entry name" value="GLUCOSE TRANSPORT TRANSCRIPTION REGULATOR RGT1-RELATED-RELATED"/>
    <property type="match status" value="1"/>
</dbReference>